<dbReference type="RefSeq" id="WP_193993780.1">
    <property type="nucleotide sequence ID" value="NZ_JADEXP010000121.1"/>
</dbReference>
<dbReference type="PANTHER" id="PTHR30071:SF1">
    <property type="entry name" value="CYTOCHROME B_B6 PROTEIN-RELATED"/>
    <property type="match status" value="1"/>
</dbReference>
<evidence type="ECO:0000256" key="6">
    <source>
        <dbReference type="SAM" id="Phobius"/>
    </source>
</evidence>
<protein>
    <submittedName>
        <fullName evidence="9">Cytochrome c biogenesis protein CcsA</fullName>
    </submittedName>
</protein>
<dbReference type="GO" id="GO:0017004">
    <property type="term" value="P:cytochrome complex assembly"/>
    <property type="evidence" value="ECO:0007669"/>
    <property type="project" value="UniProtKB-KW"/>
</dbReference>
<organism evidence="9 10">
    <name type="scientific">Leptolyngbya cf. ectocarpi LEGE 11479</name>
    <dbReference type="NCBI Taxonomy" id="1828722"/>
    <lineage>
        <taxon>Bacteria</taxon>
        <taxon>Bacillati</taxon>
        <taxon>Cyanobacteriota</taxon>
        <taxon>Cyanophyceae</taxon>
        <taxon>Leptolyngbyales</taxon>
        <taxon>Leptolyngbyaceae</taxon>
        <taxon>Leptolyngbya group</taxon>
        <taxon>Leptolyngbya</taxon>
    </lineage>
</organism>
<keyword evidence="5 6" id="KW-0472">Membrane</keyword>
<feature type="transmembrane region" description="Helical" evidence="6">
    <location>
        <begin position="258"/>
        <end position="275"/>
    </location>
</feature>
<dbReference type="GO" id="GO:0020037">
    <property type="term" value="F:heme binding"/>
    <property type="evidence" value="ECO:0007669"/>
    <property type="project" value="InterPro"/>
</dbReference>
<evidence type="ECO:0000313" key="9">
    <source>
        <dbReference type="EMBL" id="MBE9067821.1"/>
    </source>
</evidence>
<proteinExistence type="predicted"/>
<feature type="transmembrane region" description="Helical" evidence="6">
    <location>
        <begin position="488"/>
        <end position="506"/>
    </location>
</feature>
<dbReference type="Proteomes" id="UP000615026">
    <property type="component" value="Unassembled WGS sequence"/>
</dbReference>
<feature type="transmembrane region" description="Helical" evidence="6">
    <location>
        <begin position="280"/>
        <end position="298"/>
    </location>
</feature>
<keyword evidence="10" id="KW-1185">Reference proteome</keyword>
<evidence type="ECO:0000313" key="10">
    <source>
        <dbReference type="Proteomes" id="UP000615026"/>
    </source>
</evidence>
<feature type="transmembrane region" description="Helical" evidence="6">
    <location>
        <begin position="318"/>
        <end position="335"/>
    </location>
</feature>
<evidence type="ECO:0000256" key="3">
    <source>
        <dbReference type="ARBA" id="ARBA00022748"/>
    </source>
</evidence>
<accession>A0A929F6S8</accession>
<gene>
    <name evidence="9" type="primary">ccsA</name>
    <name evidence="9" type="ORF">IQ260_14295</name>
</gene>
<keyword evidence="2 6" id="KW-0812">Transmembrane</keyword>
<dbReference type="EMBL" id="JADEXP010000121">
    <property type="protein sequence ID" value="MBE9067821.1"/>
    <property type="molecule type" value="Genomic_DNA"/>
</dbReference>
<feature type="transmembrane region" description="Helical" evidence="6">
    <location>
        <begin position="342"/>
        <end position="362"/>
    </location>
</feature>
<evidence type="ECO:0000256" key="4">
    <source>
        <dbReference type="ARBA" id="ARBA00022989"/>
    </source>
</evidence>
<name>A0A929F6S8_LEPEC</name>
<evidence type="ECO:0000256" key="7">
    <source>
        <dbReference type="SAM" id="SignalP"/>
    </source>
</evidence>
<feature type="signal peptide" evidence="7">
    <location>
        <begin position="1"/>
        <end position="24"/>
    </location>
</feature>
<evidence type="ECO:0000256" key="2">
    <source>
        <dbReference type="ARBA" id="ARBA00022692"/>
    </source>
</evidence>
<reference evidence="9" key="1">
    <citation type="submission" date="2020-10" db="EMBL/GenBank/DDBJ databases">
        <authorList>
            <person name="Castelo-Branco R."/>
            <person name="Eusebio N."/>
            <person name="Adriana R."/>
            <person name="Vieira A."/>
            <person name="Brugerolle De Fraissinette N."/>
            <person name="Rezende De Castro R."/>
            <person name="Schneider M.P."/>
            <person name="Vasconcelos V."/>
            <person name="Leao P.N."/>
        </authorList>
    </citation>
    <scope>NUCLEOTIDE SEQUENCE</scope>
    <source>
        <strain evidence="9">LEGE 11479</strain>
    </source>
</reference>
<feature type="transmembrane region" description="Helical" evidence="6">
    <location>
        <begin position="463"/>
        <end position="481"/>
    </location>
</feature>
<keyword evidence="4 6" id="KW-1133">Transmembrane helix</keyword>
<sequence>MKLLKFAIGLCLGLLLIAMPISQFQPSALDGLETMVVQQGGRKKPLDTVAQETVAKIYGATTYEHDGVRESAMETFMSLWLNNRNWNEEPFVLVSYRPLKELAGLDLEQKHFSFETLMRNQPLGEIVRTAHRKQIDDEDLTRDEREALTIEDRLQLMLSMVDDGAIAIVPHPTDIKGKWAGINEAQSLYDAESVSPLLGSFAIVKQTLLSGTDHLPMLAPLAQSLKEGLADLSPTVYPADSIMRREVFFNHFHPFAKAWQLYGIAFGLMLVALWVEPFNLYWAAIGTFVAGVAVQSYGFWLRMQIAGRPPVTNMYESVVWVGFGIAAIALMFELLHRSKYYLLAAAPLSVVCLILADSLPAVLDPSISPLVPVLRDNFWLSIHVPTIALSYASFALALGLGHVALGSYLFTPNAKDRLKLLSQLNYRVLQVGVLLLTAGIILGGIWAHFSWGRFWGWDPKETWALIALLCYLVPLHGRLVGWIGNFGISVASVVAFNAVLMAWYGVNFVLGTGLHSYGFGTGGSELMIAGIVGLDLLFVLIAAIRHQGWGSGILKSDAEPSPVVSSTPSGS</sequence>
<feature type="transmembrane region" description="Helical" evidence="6">
    <location>
        <begin position="382"/>
        <end position="410"/>
    </location>
</feature>
<evidence type="ECO:0000256" key="1">
    <source>
        <dbReference type="ARBA" id="ARBA00004141"/>
    </source>
</evidence>
<dbReference type="Pfam" id="PF01578">
    <property type="entry name" value="Cytochrom_C_asm"/>
    <property type="match status" value="1"/>
</dbReference>
<feature type="chain" id="PRO_5037839964" evidence="7">
    <location>
        <begin position="25"/>
        <end position="571"/>
    </location>
</feature>
<comment type="caution">
    <text evidence="9">The sequence shown here is derived from an EMBL/GenBank/DDBJ whole genome shotgun (WGS) entry which is preliminary data.</text>
</comment>
<feature type="transmembrane region" description="Helical" evidence="6">
    <location>
        <begin position="431"/>
        <end position="451"/>
    </location>
</feature>
<dbReference type="AlphaFoldDB" id="A0A929F6S8"/>
<keyword evidence="7" id="KW-0732">Signal</keyword>
<feature type="domain" description="Cytochrome c assembly protein" evidence="8">
    <location>
        <begin position="312"/>
        <end position="510"/>
    </location>
</feature>
<evidence type="ECO:0000256" key="5">
    <source>
        <dbReference type="ARBA" id="ARBA00023136"/>
    </source>
</evidence>
<dbReference type="InterPro" id="IPR045062">
    <property type="entry name" value="Cyt_c_biogenesis_CcsA/CcmC"/>
</dbReference>
<dbReference type="PANTHER" id="PTHR30071">
    <property type="entry name" value="HEME EXPORTER PROTEIN C"/>
    <property type="match status" value="1"/>
</dbReference>
<evidence type="ECO:0000259" key="8">
    <source>
        <dbReference type="Pfam" id="PF01578"/>
    </source>
</evidence>
<dbReference type="GO" id="GO:0005886">
    <property type="term" value="C:plasma membrane"/>
    <property type="evidence" value="ECO:0007669"/>
    <property type="project" value="TreeGrafter"/>
</dbReference>
<dbReference type="InterPro" id="IPR002541">
    <property type="entry name" value="Cyt_c_assembly"/>
</dbReference>
<comment type="subcellular location">
    <subcellularLocation>
        <location evidence="1">Membrane</location>
        <topology evidence="1">Multi-pass membrane protein</topology>
    </subcellularLocation>
</comment>
<feature type="transmembrane region" description="Helical" evidence="6">
    <location>
        <begin position="526"/>
        <end position="544"/>
    </location>
</feature>
<keyword evidence="3" id="KW-0201">Cytochrome c-type biogenesis</keyword>